<feature type="non-terminal residue" evidence="2">
    <location>
        <position position="45"/>
    </location>
</feature>
<feature type="region of interest" description="Disordered" evidence="1">
    <location>
        <begin position="1"/>
        <end position="30"/>
    </location>
</feature>
<protein>
    <submittedName>
        <fullName evidence="2">Uncharacterized protein</fullName>
    </submittedName>
</protein>
<feature type="compositionally biased region" description="Polar residues" evidence="1">
    <location>
        <begin position="12"/>
        <end position="30"/>
    </location>
</feature>
<organism evidence="2 3">
    <name type="scientific">Streblomastix strix</name>
    <dbReference type="NCBI Taxonomy" id="222440"/>
    <lineage>
        <taxon>Eukaryota</taxon>
        <taxon>Metamonada</taxon>
        <taxon>Preaxostyla</taxon>
        <taxon>Oxymonadida</taxon>
        <taxon>Streblomastigidae</taxon>
        <taxon>Streblomastix</taxon>
    </lineage>
</organism>
<evidence type="ECO:0000313" key="3">
    <source>
        <dbReference type="Proteomes" id="UP000324800"/>
    </source>
</evidence>
<dbReference type="AlphaFoldDB" id="A0A5J4UY31"/>
<dbReference type="Proteomes" id="UP000324800">
    <property type="component" value="Unassembled WGS sequence"/>
</dbReference>
<comment type="caution">
    <text evidence="2">The sequence shown here is derived from an EMBL/GenBank/DDBJ whole genome shotgun (WGS) entry which is preliminary data.</text>
</comment>
<dbReference type="EMBL" id="SNRW01011368">
    <property type="protein sequence ID" value="KAA6375257.1"/>
    <property type="molecule type" value="Genomic_DNA"/>
</dbReference>
<evidence type="ECO:0000256" key="1">
    <source>
        <dbReference type="SAM" id="MobiDB-lite"/>
    </source>
</evidence>
<name>A0A5J4UY31_9EUKA</name>
<reference evidence="2 3" key="1">
    <citation type="submission" date="2019-03" db="EMBL/GenBank/DDBJ databases">
        <title>Single cell metagenomics reveals metabolic interactions within the superorganism composed of flagellate Streblomastix strix and complex community of Bacteroidetes bacteria on its surface.</title>
        <authorList>
            <person name="Treitli S.C."/>
            <person name="Kolisko M."/>
            <person name="Husnik F."/>
            <person name="Keeling P."/>
            <person name="Hampl V."/>
        </authorList>
    </citation>
    <scope>NUCLEOTIDE SEQUENCE [LARGE SCALE GENOMIC DNA]</scope>
    <source>
        <strain evidence="2">ST1C</strain>
    </source>
</reference>
<accession>A0A5J4UY31</accession>
<sequence>MHKFVKSKSANKEGTTNNGTQPLASVLRPQTLTEFVGQQDIVGEG</sequence>
<dbReference type="OrthoDB" id="10265467at2759"/>
<proteinExistence type="predicted"/>
<gene>
    <name evidence="2" type="ORF">EZS28_029214</name>
</gene>
<evidence type="ECO:0000313" key="2">
    <source>
        <dbReference type="EMBL" id="KAA6375257.1"/>
    </source>
</evidence>